<gene>
    <name evidence="2" type="ORF">CEURO_LOCUS9150</name>
</gene>
<dbReference type="OrthoDB" id="1726258at2759"/>
<evidence type="ECO:0000313" key="3">
    <source>
        <dbReference type="Proteomes" id="UP001152484"/>
    </source>
</evidence>
<dbReference type="Pfam" id="PF22936">
    <property type="entry name" value="Pol_BBD"/>
    <property type="match status" value="1"/>
</dbReference>
<proteinExistence type="predicted"/>
<accession>A0A9P0Z127</accession>
<keyword evidence="3" id="KW-1185">Reference proteome</keyword>
<protein>
    <recommendedName>
        <fullName evidence="1">Retrovirus-related Pol polyprotein from transposon TNT 1-94-like beta-barrel domain-containing protein</fullName>
    </recommendedName>
</protein>
<dbReference type="AlphaFoldDB" id="A0A9P0Z127"/>
<evidence type="ECO:0000259" key="1">
    <source>
        <dbReference type="Pfam" id="PF22936"/>
    </source>
</evidence>
<feature type="domain" description="Retrovirus-related Pol polyprotein from transposon TNT 1-94-like beta-barrel" evidence="1">
    <location>
        <begin position="10"/>
        <end position="89"/>
    </location>
</feature>
<dbReference type="InterPro" id="IPR054722">
    <property type="entry name" value="PolX-like_BBD"/>
</dbReference>
<reference evidence="2" key="1">
    <citation type="submission" date="2022-07" db="EMBL/GenBank/DDBJ databases">
        <authorList>
            <person name="Macas J."/>
            <person name="Novak P."/>
            <person name="Neumann P."/>
        </authorList>
    </citation>
    <scope>NUCLEOTIDE SEQUENCE</scope>
</reference>
<dbReference type="EMBL" id="CAMAPE010000018">
    <property type="protein sequence ID" value="CAH9084883.1"/>
    <property type="molecule type" value="Genomic_DNA"/>
</dbReference>
<evidence type="ECO:0000313" key="2">
    <source>
        <dbReference type="EMBL" id="CAH9084883.1"/>
    </source>
</evidence>
<name>A0A9P0Z127_CUSEU</name>
<sequence length="134" mass="15356">MDHSNDKELFLIDSATTHTILRNKIYFSQMTLVEAKVNTISGAAKLIEGSRKAYVMLPNGTKIIINGALYSSKSRRNLLSFKDMRQNGYHIETMNENQKEYICLTTTKSGTKYICEKCQHIPQDYISHILVHLK</sequence>
<organism evidence="2 3">
    <name type="scientific">Cuscuta europaea</name>
    <name type="common">European dodder</name>
    <dbReference type="NCBI Taxonomy" id="41803"/>
    <lineage>
        <taxon>Eukaryota</taxon>
        <taxon>Viridiplantae</taxon>
        <taxon>Streptophyta</taxon>
        <taxon>Embryophyta</taxon>
        <taxon>Tracheophyta</taxon>
        <taxon>Spermatophyta</taxon>
        <taxon>Magnoliopsida</taxon>
        <taxon>eudicotyledons</taxon>
        <taxon>Gunneridae</taxon>
        <taxon>Pentapetalae</taxon>
        <taxon>asterids</taxon>
        <taxon>lamiids</taxon>
        <taxon>Solanales</taxon>
        <taxon>Convolvulaceae</taxon>
        <taxon>Cuscuteae</taxon>
        <taxon>Cuscuta</taxon>
        <taxon>Cuscuta subgen. Cuscuta</taxon>
    </lineage>
</organism>
<comment type="caution">
    <text evidence="2">The sequence shown here is derived from an EMBL/GenBank/DDBJ whole genome shotgun (WGS) entry which is preliminary data.</text>
</comment>
<dbReference type="Proteomes" id="UP001152484">
    <property type="component" value="Unassembled WGS sequence"/>
</dbReference>